<keyword evidence="1" id="KW-0732">Signal</keyword>
<keyword evidence="3" id="KW-1185">Reference proteome</keyword>
<dbReference type="OMA" id="MASPRIC"/>
<sequence length="326" mass="35546">MAVMAISSSFASLSFIMAIFILSVAGSTDNGSGCHPDYPSGVPPVAKADIDLLQFALNLEHLECDFFLWGAFGYGLDKVEPWLVMGGPPPIGVRKANLDDLTERIIGEFGYQEVGHLRALKTTVGGFPRPLMDLSARNFASLMDQAFGHRLLPPFDPYRNSLSYMIASYVIPYMGLVAYVGTNPLLEGYISKRLLAGLLGVEGGQDAVIRGYLYERAFELVHPYPITVAEFTIKISKLRNSLAHCGIKDEGLFVPLELGAENKTHSNVLSANYNSLSYARTPAEVLRVVYDTGNEHIPGGFYPKGGNGKIARSYLRDPDRSNTTAA</sequence>
<evidence type="ECO:0000256" key="1">
    <source>
        <dbReference type="SAM" id="SignalP"/>
    </source>
</evidence>
<feature type="chain" id="PRO_5029716604" description="Desiccation-related protein PCC13-62" evidence="1">
    <location>
        <begin position="27"/>
        <end position="326"/>
    </location>
</feature>
<dbReference type="InterPro" id="IPR052965">
    <property type="entry name" value="Pigment-catalase-like"/>
</dbReference>
<dbReference type="AlphaFoldDB" id="A0A7N0TFW5"/>
<name>A0A7N0TFW5_KALFE</name>
<dbReference type="Pfam" id="PF13668">
    <property type="entry name" value="Ferritin_2"/>
    <property type="match status" value="1"/>
</dbReference>
<evidence type="ECO:0008006" key="4">
    <source>
        <dbReference type="Google" id="ProtNLM"/>
    </source>
</evidence>
<dbReference type="Proteomes" id="UP000594263">
    <property type="component" value="Unplaced"/>
</dbReference>
<evidence type="ECO:0000313" key="3">
    <source>
        <dbReference type="Proteomes" id="UP000594263"/>
    </source>
</evidence>
<protein>
    <recommendedName>
        <fullName evidence="4">Desiccation-related protein PCC13-62</fullName>
    </recommendedName>
</protein>
<evidence type="ECO:0000313" key="2">
    <source>
        <dbReference type="EnsemblPlants" id="Kaladp0036s0082.1.v1.1"/>
    </source>
</evidence>
<dbReference type="PANTHER" id="PTHR31694:SF26">
    <property type="entry name" value="OS05G0151100 PROTEIN"/>
    <property type="match status" value="1"/>
</dbReference>
<dbReference type="EnsemblPlants" id="Kaladp0036s0082.1.v1.1">
    <property type="protein sequence ID" value="Kaladp0036s0082.1.v1.1"/>
    <property type="gene ID" value="Kaladp0036s0082.v1.1"/>
</dbReference>
<reference evidence="2" key="1">
    <citation type="submission" date="2021-01" db="UniProtKB">
        <authorList>
            <consortium name="EnsemblPlants"/>
        </authorList>
    </citation>
    <scope>IDENTIFICATION</scope>
</reference>
<proteinExistence type="predicted"/>
<organism evidence="2 3">
    <name type="scientific">Kalanchoe fedtschenkoi</name>
    <name type="common">Lavender scallops</name>
    <name type="synonym">South American air plant</name>
    <dbReference type="NCBI Taxonomy" id="63787"/>
    <lineage>
        <taxon>Eukaryota</taxon>
        <taxon>Viridiplantae</taxon>
        <taxon>Streptophyta</taxon>
        <taxon>Embryophyta</taxon>
        <taxon>Tracheophyta</taxon>
        <taxon>Spermatophyta</taxon>
        <taxon>Magnoliopsida</taxon>
        <taxon>eudicotyledons</taxon>
        <taxon>Gunneridae</taxon>
        <taxon>Pentapetalae</taxon>
        <taxon>Saxifragales</taxon>
        <taxon>Crassulaceae</taxon>
        <taxon>Kalanchoe</taxon>
    </lineage>
</organism>
<feature type="signal peptide" evidence="1">
    <location>
        <begin position="1"/>
        <end position="26"/>
    </location>
</feature>
<dbReference type="Gramene" id="Kaladp0036s0082.1.v1.1">
    <property type="protein sequence ID" value="Kaladp0036s0082.1.v1.1"/>
    <property type="gene ID" value="Kaladp0036s0082.v1.1"/>
</dbReference>
<accession>A0A7N0TFW5</accession>
<dbReference type="PANTHER" id="PTHR31694">
    <property type="entry name" value="DESICCATION-LIKE PROTEIN"/>
    <property type="match status" value="1"/>
</dbReference>